<evidence type="ECO:0000256" key="1">
    <source>
        <dbReference type="SAM" id="MobiDB-lite"/>
    </source>
</evidence>
<gene>
    <name evidence="2" type="ORF">PAXRUDRAFT_9608</name>
</gene>
<dbReference type="Proteomes" id="UP000054538">
    <property type="component" value="Unassembled WGS sequence"/>
</dbReference>
<evidence type="ECO:0000313" key="2">
    <source>
        <dbReference type="EMBL" id="KIK98317.1"/>
    </source>
</evidence>
<reference evidence="3" key="2">
    <citation type="submission" date="2015-01" db="EMBL/GenBank/DDBJ databases">
        <title>Evolutionary Origins and Diversification of the Mycorrhizal Mutualists.</title>
        <authorList>
            <consortium name="DOE Joint Genome Institute"/>
            <consortium name="Mycorrhizal Genomics Consortium"/>
            <person name="Kohler A."/>
            <person name="Kuo A."/>
            <person name="Nagy L.G."/>
            <person name="Floudas D."/>
            <person name="Copeland A."/>
            <person name="Barry K.W."/>
            <person name="Cichocki N."/>
            <person name="Veneault-Fourrey C."/>
            <person name="LaButti K."/>
            <person name="Lindquist E.A."/>
            <person name="Lipzen A."/>
            <person name="Lundell T."/>
            <person name="Morin E."/>
            <person name="Murat C."/>
            <person name="Riley R."/>
            <person name="Ohm R."/>
            <person name="Sun H."/>
            <person name="Tunlid A."/>
            <person name="Henrissat B."/>
            <person name="Grigoriev I.V."/>
            <person name="Hibbett D.S."/>
            <person name="Martin F."/>
        </authorList>
    </citation>
    <scope>NUCLEOTIDE SEQUENCE [LARGE SCALE GENOMIC DNA]</scope>
    <source>
        <strain evidence="3">Ve08.2h10</strain>
    </source>
</reference>
<proteinExistence type="predicted"/>
<protein>
    <submittedName>
        <fullName evidence="2">Uncharacterized protein</fullName>
    </submittedName>
</protein>
<evidence type="ECO:0000313" key="3">
    <source>
        <dbReference type="Proteomes" id="UP000054538"/>
    </source>
</evidence>
<name>A0A0D0DIW9_9AGAM</name>
<dbReference type="HOGENOM" id="CLU_1816423_0_0_1"/>
<organism evidence="2 3">
    <name type="scientific">Paxillus rubicundulus Ve08.2h10</name>
    <dbReference type="NCBI Taxonomy" id="930991"/>
    <lineage>
        <taxon>Eukaryota</taxon>
        <taxon>Fungi</taxon>
        <taxon>Dikarya</taxon>
        <taxon>Basidiomycota</taxon>
        <taxon>Agaricomycotina</taxon>
        <taxon>Agaricomycetes</taxon>
        <taxon>Agaricomycetidae</taxon>
        <taxon>Boletales</taxon>
        <taxon>Paxilineae</taxon>
        <taxon>Paxillaceae</taxon>
        <taxon>Paxillus</taxon>
    </lineage>
</organism>
<sequence>MSASKSLLPPKTPTPPSRDSTSALLDHNPPGDDDSRCDGDGNPCNENNDHAHPPPNPQTPSPETSAPNLANFTSLHNSDLLDSHGSYEWLVMPFGLTNALVAFHLSGRYPICLHLKGKTIVCKAQDSAWDGYTIDSTHAPSL</sequence>
<feature type="region of interest" description="Disordered" evidence="1">
    <location>
        <begin position="1"/>
        <end position="71"/>
    </location>
</feature>
<keyword evidence="3" id="KW-1185">Reference proteome</keyword>
<accession>A0A0D0DIW9</accession>
<dbReference type="EMBL" id="KN824897">
    <property type="protein sequence ID" value="KIK98317.1"/>
    <property type="molecule type" value="Genomic_DNA"/>
</dbReference>
<dbReference type="InParanoid" id="A0A0D0DIW9"/>
<reference evidence="2 3" key="1">
    <citation type="submission" date="2014-04" db="EMBL/GenBank/DDBJ databases">
        <authorList>
            <consortium name="DOE Joint Genome Institute"/>
            <person name="Kuo A."/>
            <person name="Kohler A."/>
            <person name="Jargeat P."/>
            <person name="Nagy L.G."/>
            <person name="Floudas D."/>
            <person name="Copeland A."/>
            <person name="Barry K.W."/>
            <person name="Cichocki N."/>
            <person name="Veneault-Fourrey C."/>
            <person name="LaButti K."/>
            <person name="Lindquist E.A."/>
            <person name="Lipzen A."/>
            <person name="Lundell T."/>
            <person name="Morin E."/>
            <person name="Murat C."/>
            <person name="Sun H."/>
            <person name="Tunlid A."/>
            <person name="Henrissat B."/>
            <person name="Grigoriev I.V."/>
            <person name="Hibbett D.S."/>
            <person name="Martin F."/>
            <person name="Nordberg H.P."/>
            <person name="Cantor M.N."/>
            <person name="Hua S.X."/>
        </authorList>
    </citation>
    <scope>NUCLEOTIDE SEQUENCE [LARGE SCALE GENOMIC DNA]</scope>
    <source>
        <strain evidence="2 3">Ve08.2h10</strain>
    </source>
</reference>
<feature type="compositionally biased region" description="Basic and acidic residues" evidence="1">
    <location>
        <begin position="29"/>
        <end position="39"/>
    </location>
</feature>
<dbReference type="AlphaFoldDB" id="A0A0D0DIW9"/>